<dbReference type="InterPro" id="IPR036372">
    <property type="entry name" value="BEACH_dom_sf"/>
</dbReference>
<dbReference type="Gene3D" id="1.10.1540.10">
    <property type="entry name" value="BEACH domain"/>
    <property type="match status" value="2"/>
</dbReference>
<dbReference type="PANTHER" id="PTHR13743:SF112">
    <property type="entry name" value="BEACH DOMAIN-CONTAINING PROTEIN"/>
    <property type="match status" value="1"/>
</dbReference>
<sequence>MNENQYFTDYIYNWLKTSLENNDFYELLPIFEGKEKELQNKKKDFGKIFSTIRNPPQNITENKSKKSISSQLLEFIQFLFNNNYHNFIFCYFVRFLPRDQMTYFLSKNILISTINETELSFILAKLPVCDYVVLLHCQRLQYKSTFLISIAFLFNCIDKQPKYIEDIVSKSFRQALQKRIGSNLLHEMLSFLFATESGPKPFDLFFTAFHDSHSILLEYTQSIDLESLFQSFPQREDLPISFLAFLVKTMTVYYFPENLIIQYTIQCSELFFRYVSQITDQFELVRIWRLLLTSIEFVSSFSAASFAFSNRGKNDLIKSGWNSILNMTNSMRIHVVHNILHVYLYFIERYKSLLVLCDERTFKTWTLTFLSLNIDKTCNSNHYLAVVLNIFLIARVNENISSFISDNLCLSEYFLRVLTKSCDDKFNFYTKIIEVLLFILFPDEKYIFTEISPQISNFILITFTSPPCNSFCKQIASSILAILFDMESNKSALDPIKSEISLRIFDNVIDFLMKMSKRIEFQKVCSILFENEKFLMKVTNLCLQKKDEEITITNEKYYNFIILCLSYSCNFHVFYYIYSLIQADICKTIHFLKRIVEQTPIVNSYFALTEPLNVKIPMLQTTVIFWFRMMNSQMISLNSEKEDNSEGVNSQILFSRFPTKIISIPISNDNKYTVMFNRETFYVIEEKTKKVVGKARNVVNIENWNLITINIDNKSIDITLNMQQVVIKFNSSVPNIDSMLIHPCLDIQLLKIYQKNLKWSQILHIFAIGPNSKDNLIDNFMSIAKNGPTIVNPTTFNSMMINNHLYSNRGYISTLYIDFIELFDNDNDKYLNSFSATTHYSISPPYEIIKSGREKIEIDKKNVWSFNTLFNSLDCIGGLNLIIHLFAEVLLKYQKYQDEMLSLISLLLNRFPFVHDFFVENSIYDLFSCLVDSHLNFQSLFLYDNKYITNSKIIQCFLSNDRPSKLIIQNLVHSFHSSSGNHNNKFLNTTQLFNLIIMKLNDFNEDDEVDVLCRFALKLTVHNNFFEHSTFVFTCLLNNHLCYETFINEKFIARTNCSEKFKTTNDNNIIHLLKLFQCLLPNPNIHLEALIPVLLNDDLNDDIKLEILDLLVNNTTMNYYEYLSFALQNMKCDVKKMFDYAINSSPSIATLLFPFFMVRAATKSDNNESSLSNERLENLCSRYSSLLNKFSIDMFNQLFLLLQCPYSSNFFLASKEKNTTSLLMYVVVFIVKSIDNNHTDENTFKLIINFFYLLQNLKFENDQELNGSNEESISVSMTFSLLGTLFFILRSSDYPINNDMILFGLCFGEFLLSQISILSQYANFFIKEILKFIMKISNNISSHDYQSVINQSSKFISFLTSKQTFIFSEKMNGLILLVDEFSKKKRRSSLMNIFFSGHSNSNAEPSPKQAQEIRPFIFQRNKYHVKSSIQALPSAIPHASIKASKSLLNSIDYFEFKKHIDSNDNDNDSDSDNDINSWNWSDFIECCLLYYRSLKSEFIGKNFQEEESFDKIFETWRNVFYSLQNPSSHIYDSCPIKYTISDSSNKIEIRRLLFPMNPSFDNCFLDYWETKYQKEEPKIRLTMKEIQKPFMFSHPHKKKNDRIFKAFCLYRISMIKGFILVTDQRIKFYKKDADDVMAAFLYKNVKYIRQMFHQHEKKGILIEDDCFRNYSFAFKKESDCEDFLNLVSHRTKIFRSFETDKLLEKQKKWVSNEISNFDYLIYLNKFSGRTWCDFTQYPFFPWVLSKYESYKPKKSKQKNTKTEQQNKTDNEILQNDTENKKQQNDNETEIQQNNTENEILQNDNETEIQQNDANDKTDKNSIKEQLQLNGVNITYSDEQRDNRTKLNLHDTSIYRDLNYQLFAQTEAHRKCCNDYYDVTYEMNDQGSHFPNYVSNVGSAIYYLVRLEPFITEEILFQGGKYDSPDRMFQSFDITSKIMFGINTKSSLEFVPEVYYLPEMYKNVNNLVFPRSILDSTIDLERFTLPSWSKSPEDLVYKMRKALESPYVSTFLHEWINLIWGVKRTGDLALKSTNVFPELVFKFNKEMYKGDKVMIRGMMSELHNCGTAPEQLFHELHPQRNVPVLSDNYRETTSSSRNVSVSSARSMSSLSSIRNESSTPNQRTITHYTSNFSPQNARKNSSDRLSRKISFDVNARFLFFEQRESRLLFAGIRSPMAKELYSLKFDRDWLIIPPIHKIRINRKGGVEVVRRNSICPAQKFRFSRDIRPIFISKSGSDIVTAHQTPIIAHWRLSTTSNSSSSVSSSSSSPLKMRNESPTRSQMKVPASSSSSSILSNLNSNSNFNLNLSATSSSSLSSTTSKRSSANNSGTVTATPTQSSVVSASPINSNQKTVTFENDSYNLGESCLMLESVLRGYSVNITSVFISTTSFIILAGHEDGCVSLFSISPHQFIRVIQITNDQKRLKYPVTMIRTANWNSDIIIFQEKLVGQIDTEIEITPTCPTDVIQQSSKKSDTDNSSMMNKFVTSVKNKFHKGNDMNKREVKSTNQNSNQNKSEVVTFVSLYSVNGVFHKSVCLNHRIKECCGTCYPYATKKNYFALLSEDDCIILLNGRNLRVVQVYDISSCPQTESMIYNKMNDSLILTTKTREIIDFNMIPASLIND</sequence>
<dbReference type="InterPro" id="IPR000409">
    <property type="entry name" value="BEACH_dom"/>
</dbReference>
<evidence type="ECO:0000256" key="1">
    <source>
        <dbReference type="SAM" id="MobiDB-lite"/>
    </source>
</evidence>
<feature type="region of interest" description="Disordered" evidence="1">
    <location>
        <begin position="2311"/>
        <end position="2344"/>
    </location>
</feature>
<evidence type="ECO:0000313" key="3">
    <source>
        <dbReference type="EMBL" id="KAK8847049.1"/>
    </source>
</evidence>
<feature type="region of interest" description="Disordered" evidence="1">
    <location>
        <begin position="2255"/>
        <end position="2290"/>
    </location>
</feature>
<protein>
    <submittedName>
        <fullName evidence="3">Aggrephagy</fullName>
    </submittedName>
</protein>
<dbReference type="PROSITE" id="PS50197">
    <property type="entry name" value="BEACH"/>
    <property type="match status" value="1"/>
</dbReference>
<feature type="region of interest" description="Disordered" evidence="1">
    <location>
        <begin position="2109"/>
        <end position="2144"/>
    </location>
</feature>
<dbReference type="SMART" id="SM01026">
    <property type="entry name" value="Beach"/>
    <property type="match status" value="1"/>
</dbReference>
<feature type="compositionally biased region" description="Polar residues" evidence="1">
    <location>
        <begin position="2328"/>
        <end position="2344"/>
    </location>
</feature>
<dbReference type="CDD" id="cd06071">
    <property type="entry name" value="Beach"/>
    <property type="match status" value="1"/>
</dbReference>
<feature type="compositionally biased region" description="Low complexity" evidence="1">
    <location>
        <begin position="2255"/>
        <end position="2267"/>
    </location>
</feature>
<feature type="compositionally biased region" description="Low complexity" evidence="1">
    <location>
        <begin position="2311"/>
        <end position="2327"/>
    </location>
</feature>
<gene>
    <name evidence="3" type="ORF">M9Y10_019624</name>
</gene>
<dbReference type="Pfam" id="PF02138">
    <property type="entry name" value="Beach"/>
    <property type="match status" value="2"/>
</dbReference>
<dbReference type="PANTHER" id="PTHR13743">
    <property type="entry name" value="BEIGE/BEACH-RELATED"/>
    <property type="match status" value="1"/>
</dbReference>
<proteinExistence type="predicted"/>
<evidence type="ECO:0000259" key="2">
    <source>
        <dbReference type="PROSITE" id="PS50197"/>
    </source>
</evidence>
<feature type="domain" description="BEACH" evidence="2">
    <location>
        <begin position="1694"/>
        <end position="2079"/>
    </location>
</feature>
<evidence type="ECO:0000313" key="4">
    <source>
        <dbReference type="Proteomes" id="UP001470230"/>
    </source>
</evidence>
<organism evidence="3 4">
    <name type="scientific">Tritrichomonas musculus</name>
    <dbReference type="NCBI Taxonomy" id="1915356"/>
    <lineage>
        <taxon>Eukaryota</taxon>
        <taxon>Metamonada</taxon>
        <taxon>Parabasalia</taxon>
        <taxon>Tritrichomonadida</taxon>
        <taxon>Tritrichomonadidae</taxon>
        <taxon>Tritrichomonas</taxon>
    </lineage>
</organism>
<reference evidence="3 4" key="1">
    <citation type="submission" date="2024-04" db="EMBL/GenBank/DDBJ databases">
        <title>Tritrichomonas musculus Genome.</title>
        <authorList>
            <person name="Alves-Ferreira E."/>
            <person name="Grigg M."/>
            <person name="Lorenzi H."/>
            <person name="Galac M."/>
        </authorList>
    </citation>
    <scope>NUCLEOTIDE SEQUENCE [LARGE SCALE GENOMIC DNA]</scope>
    <source>
        <strain evidence="3 4">EAF2021</strain>
    </source>
</reference>
<comment type="caution">
    <text evidence="3">The sequence shown here is derived from an EMBL/GenBank/DDBJ whole genome shotgun (WGS) entry which is preliminary data.</text>
</comment>
<dbReference type="Proteomes" id="UP001470230">
    <property type="component" value="Unassembled WGS sequence"/>
</dbReference>
<accession>A0ABR2HGU3</accession>
<feature type="compositionally biased region" description="Low complexity" evidence="1">
    <location>
        <begin position="1789"/>
        <end position="1802"/>
    </location>
</feature>
<name>A0ABR2HGU3_9EUKA</name>
<dbReference type="EMBL" id="JAPFFF010000028">
    <property type="protein sequence ID" value="KAK8847049.1"/>
    <property type="molecule type" value="Genomic_DNA"/>
</dbReference>
<dbReference type="SUPFAM" id="SSF81837">
    <property type="entry name" value="BEACH domain"/>
    <property type="match status" value="2"/>
</dbReference>
<dbReference type="InterPro" id="IPR050865">
    <property type="entry name" value="BEACH_Domain"/>
</dbReference>
<keyword evidence="4" id="KW-1185">Reference proteome</keyword>
<feature type="region of interest" description="Disordered" evidence="1">
    <location>
        <begin position="1753"/>
        <end position="1805"/>
    </location>
</feature>
<feature type="compositionally biased region" description="Polar residues" evidence="1">
    <location>
        <begin position="2118"/>
        <end position="2138"/>
    </location>
</feature>
<feature type="compositionally biased region" description="Basic and acidic residues" evidence="1">
    <location>
        <begin position="1760"/>
        <end position="1770"/>
    </location>
</feature>